<feature type="transmembrane region" description="Helical" evidence="2">
    <location>
        <begin position="64"/>
        <end position="89"/>
    </location>
</feature>
<protein>
    <submittedName>
        <fullName evidence="3">Uncharacterized protein</fullName>
    </submittedName>
</protein>
<feature type="transmembrane region" description="Helical" evidence="2">
    <location>
        <begin position="109"/>
        <end position="131"/>
    </location>
</feature>
<evidence type="ECO:0000256" key="2">
    <source>
        <dbReference type="SAM" id="Phobius"/>
    </source>
</evidence>
<keyword evidence="4" id="KW-1185">Reference proteome</keyword>
<dbReference type="EMBL" id="JBHUER010000007">
    <property type="protein sequence ID" value="MFD1703366.1"/>
    <property type="molecule type" value="Genomic_DNA"/>
</dbReference>
<keyword evidence="2" id="KW-1133">Transmembrane helix</keyword>
<organism evidence="3 4">
    <name type="scientific">Methylopila henanensis</name>
    <dbReference type="NCBI Taxonomy" id="873516"/>
    <lineage>
        <taxon>Bacteria</taxon>
        <taxon>Pseudomonadati</taxon>
        <taxon>Pseudomonadota</taxon>
        <taxon>Alphaproteobacteria</taxon>
        <taxon>Hyphomicrobiales</taxon>
        <taxon>Methylopilaceae</taxon>
        <taxon>Methylopila</taxon>
    </lineage>
</organism>
<keyword evidence="2" id="KW-0812">Transmembrane</keyword>
<feature type="region of interest" description="Disordered" evidence="1">
    <location>
        <begin position="36"/>
        <end position="56"/>
    </location>
</feature>
<gene>
    <name evidence="3" type="ORF">ACFSCV_10160</name>
</gene>
<sequence length="135" mass="15299">MTQPTDKPPSEGDPALLERLKGTSNEAVGEAARAVTPYTEDDEAHERRKTKSESKKNLAKIKAWFFWFLFWTTCIVISVCALGYLYLIWTWLGTLLYGTTVHDAAALKSFIDGVLWTLLVIFATLFFEGVFKEKD</sequence>
<keyword evidence="2" id="KW-0472">Membrane</keyword>
<proteinExistence type="predicted"/>
<evidence type="ECO:0000256" key="1">
    <source>
        <dbReference type="SAM" id="MobiDB-lite"/>
    </source>
</evidence>
<dbReference type="RefSeq" id="WP_378799476.1">
    <property type="nucleotide sequence ID" value="NZ_JBHUER010000007.1"/>
</dbReference>
<dbReference type="Proteomes" id="UP001597308">
    <property type="component" value="Unassembled WGS sequence"/>
</dbReference>
<reference evidence="4" key="1">
    <citation type="journal article" date="2019" name="Int. J. Syst. Evol. Microbiol.">
        <title>The Global Catalogue of Microorganisms (GCM) 10K type strain sequencing project: providing services to taxonomists for standard genome sequencing and annotation.</title>
        <authorList>
            <consortium name="The Broad Institute Genomics Platform"/>
            <consortium name="The Broad Institute Genome Sequencing Center for Infectious Disease"/>
            <person name="Wu L."/>
            <person name="Ma J."/>
        </authorList>
    </citation>
    <scope>NUCLEOTIDE SEQUENCE [LARGE SCALE GENOMIC DNA]</scope>
    <source>
        <strain evidence="4">KCTC 23707</strain>
    </source>
</reference>
<comment type="caution">
    <text evidence="3">The sequence shown here is derived from an EMBL/GenBank/DDBJ whole genome shotgun (WGS) entry which is preliminary data.</text>
</comment>
<evidence type="ECO:0000313" key="3">
    <source>
        <dbReference type="EMBL" id="MFD1703366.1"/>
    </source>
</evidence>
<name>A0ABW4K783_9HYPH</name>
<accession>A0ABW4K783</accession>
<evidence type="ECO:0000313" key="4">
    <source>
        <dbReference type="Proteomes" id="UP001597308"/>
    </source>
</evidence>